<dbReference type="Pfam" id="PF12476">
    <property type="entry name" value="DUF3696"/>
    <property type="match status" value="1"/>
</dbReference>
<dbReference type="Proteomes" id="UP000020218">
    <property type="component" value="Unassembled WGS sequence"/>
</dbReference>
<sequence length="581" mass="65466">MRITAIEIENFKGISERVRVDLKPITLLFGANSAGKSTILHALLYMKDVLDRRNLDAIRTPVSGRALDLGGFRRFVHGHDLSRTVRIGVHLEVTGEELPAMVSGYPADDSGYRWSPKCEKRDQEFRSGRSYVHQSIHAASVGIEVRWDQSEQRPVAFAYTVGLNGADLIRIERASGKHKIAKFDMLNPGVARLRLETQIQADRDLAKTMQEIREALGERRDELGESKDNPAEPERYETMINEIVPDFVGHGPFSGLVNWLPVQHDPIPDFAFRQDLRLPVVDWENMDCWDEYELGREAIEIANGWAWEGTSLLARFVIGPGKLVKDWLENLRYIGPLRARPPRKRIASDELSDWSEGLAAWKSLESEESSSDLIEQVSQWLADKDRLNSGYELKRKHRAQVDVGAFRQIVEGDLDRARLLELLKEAPKSAEIKLVDKRSRLELDPSDVGVGISQVLPIVVGAVVPGASVVAIEQPELHIHPAMQVALGDLFIEGATKRGMSFLIETHSEHLMLRLSRRIRETSDGELLLGLPEVKPEDVSVLYVDKDAGGMRISSLPIDDSGEFTERWPRGFFVERGEELF</sequence>
<dbReference type="InterPro" id="IPR003959">
    <property type="entry name" value="ATPase_AAA_core"/>
</dbReference>
<evidence type="ECO:0008006" key="6">
    <source>
        <dbReference type="Google" id="ProtNLM"/>
    </source>
</evidence>
<dbReference type="GO" id="GO:0016887">
    <property type="term" value="F:ATP hydrolysis activity"/>
    <property type="evidence" value="ECO:0007669"/>
    <property type="project" value="InterPro"/>
</dbReference>
<reference evidence="4" key="1">
    <citation type="submission" date="2014-02" db="EMBL/GenBank/DDBJ databases">
        <title>Expanding our view of genomic diversity in Candidatus Accumulibacter clades.</title>
        <authorList>
            <person name="Skennerton C.T."/>
            <person name="Barr J.J."/>
            <person name="Slater F.R."/>
            <person name="Bond P.L."/>
            <person name="Tyson G.W."/>
        </authorList>
    </citation>
    <scope>NUCLEOTIDE SEQUENCE [LARGE SCALE GENOMIC DNA]</scope>
</reference>
<dbReference type="Gene3D" id="3.40.50.300">
    <property type="entry name" value="P-loop containing nucleotide triphosphate hydrolases"/>
    <property type="match status" value="1"/>
</dbReference>
<feature type="domain" description="ATPase AAA-type core" evidence="3">
    <location>
        <begin position="365"/>
        <end position="512"/>
    </location>
</feature>
<feature type="domain" description="DUF3696" evidence="1">
    <location>
        <begin position="535"/>
        <end position="575"/>
    </location>
</feature>
<evidence type="ECO:0000313" key="4">
    <source>
        <dbReference type="EMBL" id="EXI65033.1"/>
    </source>
</evidence>
<dbReference type="AlphaFoldDB" id="A0A011M634"/>
<dbReference type="GO" id="GO:0005524">
    <property type="term" value="F:ATP binding"/>
    <property type="evidence" value="ECO:0007669"/>
    <property type="project" value="InterPro"/>
</dbReference>
<dbReference type="SUPFAM" id="SSF52540">
    <property type="entry name" value="P-loop containing nucleoside triphosphate hydrolases"/>
    <property type="match status" value="1"/>
</dbReference>
<evidence type="ECO:0000259" key="3">
    <source>
        <dbReference type="Pfam" id="PF13304"/>
    </source>
</evidence>
<gene>
    <name evidence="4" type="ORF">AW08_03486</name>
</gene>
<dbReference type="Pfam" id="PF13304">
    <property type="entry name" value="AAA_21"/>
    <property type="match status" value="1"/>
</dbReference>
<protein>
    <recommendedName>
        <fullName evidence="6">AAA domain-containing protein</fullName>
    </recommendedName>
</protein>
<keyword evidence="5" id="KW-1185">Reference proteome</keyword>
<dbReference type="STRING" id="1454001.AW08_03486"/>
<comment type="caution">
    <text evidence="4">The sequence shown here is derived from an EMBL/GenBank/DDBJ whole genome shotgun (WGS) entry which is preliminary data.</text>
</comment>
<evidence type="ECO:0000259" key="1">
    <source>
        <dbReference type="Pfam" id="PF12476"/>
    </source>
</evidence>
<dbReference type="PANTHER" id="PTHR43581">
    <property type="entry name" value="ATP/GTP PHOSPHATASE"/>
    <property type="match status" value="1"/>
</dbReference>
<accession>A0A011M634</accession>
<feature type="domain" description="Endonuclease GajA/Old nuclease/RecF-like AAA" evidence="2">
    <location>
        <begin position="1"/>
        <end position="50"/>
    </location>
</feature>
<dbReference type="InterPro" id="IPR041685">
    <property type="entry name" value="AAA_GajA/Old/RecF-like"/>
</dbReference>
<dbReference type="Pfam" id="PF13175">
    <property type="entry name" value="AAA_15"/>
    <property type="match status" value="1"/>
</dbReference>
<dbReference type="InterPro" id="IPR051396">
    <property type="entry name" value="Bact_Antivir_Def_Nuclease"/>
</dbReference>
<dbReference type="PATRIC" id="fig|1454001.3.peg.3522"/>
<evidence type="ECO:0000313" key="5">
    <source>
        <dbReference type="Proteomes" id="UP000020218"/>
    </source>
</evidence>
<organism evidence="4 5">
    <name type="scientific">Candidatus Accumulibacter adjunctus</name>
    <dbReference type="NCBI Taxonomy" id="1454001"/>
    <lineage>
        <taxon>Bacteria</taxon>
        <taxon>Pseudomonadati</taxon>
        <taxon>Pseudomonadota</taxon>
        <taxon>Betaproteobacteria</taxon>
        <taxon>Candidatus Accumulibacter</taxon>
    </lineage>
</organism>
<proteinExistence type="predicted"/>
<dbReference type="InterPro" id="IPR022532">
    <property type="entry name" value="DUF3696"/>
</dbReference>
<dbReference type="InterPro" id="IPR027417">
    <property type="entry name" value="P-loop_NTPase"/>
</dbReference>
<evidence type="ECO:0000259" key="2">
    <source>
        <dbReference type="Pfam" id="PF13175"/>
    </source>
</evidence>
<dbReference type="PANTHER" id="PTHR43581:SF2">
    <property type="entry name" value="EXCINUCLEASE ATPASE SUBUNIT"/>
    <property type="match status" value="1"/>
</dbReference>
<name>A0A011M634_9PROT</name>
<dbReference type="EMBL" id="JFAX01000029">
    <property type="protein sequence ID" value="EXI65033.1"/>
    <property type="molecule type" value="Genomic_DNA"/>
</dbReference>